<dbReference type="InterPro" id="IPR032474">
    <property type="entry name" value="Argonaute_N"/>
</dbReference>
<accession>A0A9D4SVD1</accession>
<dbReference type="Pfam" id="PF16486">
    <property type="entry name" value="ArgoN"/>
    <property type="match status" value="1"/>
</dbReference>
<dbReference type="EMBL" id="JABSTV010001251">
    <property type="protein sequence ID" value="KAH7950722.1"/>
    <property type="molecule type" value="Genomic_DNA"/>
</dbReference>
<reference evidence="2" key="2">
    <citation type="submission" date="2021-09" db="EMBL/GenBank/DDBJ databases">
        <authorList>
            <person name="Jia N."/>
            <person name="Wang J."/>
            <person name="Shi W."/>
            <person name="Du L."/>
            <person name="Sun Y."/>
            <person name="Zhan W."/>
            <person name="Jiang J."/>
            <person name="Wang Q."/>
            <person name="Zhang B."/>
            <person name="Ji P."/>
            <person name="Sakyi L.B."/>
            <person name="Cui X."/>
            <person name="Yuan T."/>
            <person name="Jiang B."/>
            <person name="Yang W."/>
            <person name="Lam T.T.-Y."/>
            <person name="Chang Q."/>
            <person name="Ding S."/>
            <person name="Wang X."/>
            <person name="Zhu J."/>
            <person name="Ruan X."/>
            <person name="Zhao L."/>
            <person name="Wei J."/>
            <person name="Que T."/>
            <person name="Du C."/>
            <person name="Cheng J."/>
            <person name="Dai P."/>
            <person name="Han X."/>
            <person name="Huang E."/>
            <person name="Gao Y."/>
            <person name="Liu J."/>
            <person name="Shao H."/>
            <person name="Ye R."/>
            <person name="Li L."/>
            <person name="Wei W."/>
            <person name="Wang X."/>
            <person name="Wang C."/>
            <person name="Huo Q."/>
            <person name="Li W."/>
            <person name="Guo W."/>
            <person name="Chen H."/>
            <person name="Chen S."/>
            <person name="Zhou L."/>
            <person name="Zhou L."/>
            <person name="Ni X."/>
            <person name="Tian J."/>
            <person name="Zhou Y."/>
            <person name="Sheng Y."/>
            <person name="Liu T."/>
            <person name="Pan Y."/>
            <person name="Xia L."/>
            <person name="Li J."/>
            <person name="Zhao F."/>
            <person name="Cao W."/>
        </authorList>
    </citation>
    <scope>NUCLEOTIDE SEQUENCE</scope>
    <source>
        <strain evidence="2">Rsan-2018</strain>
        <tissue evidence="2">Larvae</tissue>
    </source>
</reference>
<dbReference type="Gene3D" id="3.30.420.10">
    <property type="entry name" value="Ribonuclease H-like superfamily/Ribonuclease H"/>
    <property type="match status" value="1"/>
</dbReference>
<evidence type="ECO:0000313" key="3">
    <source>
        <dbReference type="Proteomes" id="UP000821837"/>
    </source>
</evidence>
<reference evidence="2" key="1">
    <citation type="journal article" date="2020" name="Cell">
        <title>Large-Scale Comparative Analyses of Tick Genomes Elucidate Their Genetic Diversity and Vector Capacities.</title>
        <authorList>
            <consortium name="Tick Genome and Microbiome Consortium (TIGMIC)"/>
            <person name="Jia N."/>
            <person name="Wang J."/>
            <person name="Shi W."/>
            <person name="Du L."/>
            <person name="Sun Y."/>
            <person name="Zhan W."/>
            <person name="Jiang J.F."/>
            <person name="Wang Q."/>
            <person name="Zhang B."/>
            <person name="Ji P."/>
            <person name="Bell-Sakyi L."/>
            <person name="Cui X.M."/>
            <person name="Yuan T.T."/>
            <person name="Jiang B.G."/>
            <person name="Yang W.F."/>
            <person name="Lam T.T."/>
            <person name="Chang Q.C."/>
            <person name="Ding S.J."/>
            <person name="Wang X.J."/>
            <person name="Zhu J.G."/>
            <person name="Ruan X.D."/>
            <person name="Zhao L."/>
            <person name="Wei J.T."/>
            <person name="Ye R.Z."/>
            <person name="Que T.C."/>
            <person name="Du C.H."/>
            <person name="Zhou Y.H."/>
            <person name="Cheng J.X."/>
            <person name="Dai P.F."/>
            <person name="Guo W.B."/>
            <person name="Han X.H."/>
            <person name="Huang E.J."/>
            <person name="Li L.F."/>
            <person name="Wei W."/>
            <person name="Gao Y.C."/>
            <person name="Liu J.Z."/>
            <person name="Shao H.Z."/>
            <person name="Wang X."/>
            <person name="Wang C.C."/>
            <person name="Yang T.C."/>
            <person name="Huo Q.B."/>
            <person name="Li W."/>
            <person name="Chen H.Y."/>
            <person name="Chen S.E."/>
            <person name="Zhou L.G."/>
            <person name="Ni X.B."/>
            <person name="Tian J.H."/>
            <person name="Sheng Y."/>
            <person name="Liu T."/>
            <person name="Pan Y.S."/>
            <person name="Xia L.Y."/>
            <person name="Li J."/>
            <person name="Zhao F."/>
            <person name="Cao W.C."/>
        </authorList>
    </citation>
    <scope>NUCLEOTIDE SEQUENCE</scope>
    <source>
        <strain evidence="2">Rsan-2018</strain>
    </source>
</reference>
<keyword evidence="3" id="KW-1185">Reference proteome</keyword>
<dbReference type="GO" id="GO:0003676">
    <property type="term" value="F:nucleic acid binding"/>
    <property type="evidence" value="ECO:0007669"/>
    <property type="project" value="InterPro"/>
</dbReference>
<evidence type="ECO:0000313" key="2">
    <source>
        <dbReference type="EMBL" id="KAH7950722.1"/>
    </source>
</evidence>
<dbReference type="PANTHER" id="PTHR22891">
    <property type="entry name" value="EUKARYOTIC TRANSLATION INITIATION FACTOR 2C"/>
    <property type="match status" value="1"/>
</dbReference>
<dbReference type="Pfam" id="PF02171">
    <property type="entry name" value="Piwi"/>
    <property type="match status" value="1"/>
</dbReference>
<dbReference type="Proteomes" id="UP000821837">
    <property type="component" value="Chromosome 5"/>
</dbReference>
<dbReference type="AlphaFoldDB" id="A0A9D4SVD1"/>
<dbReference type="PROSITE" id="PS50822">
    <property type="entry name" value="PIWI"/>
    <property type="match status" value="1"/>
</dbReference>
<dbReference type="InterPro" id="IPR003165">
    <property type="entry name" value="Piwi"/>
</dbReference>
<dbReference type="Gene3D" id="3.40.50.2300">
    <property type="match status" value="1"/>
</dbReference>
<dbReference type="VEuPathDB" id="VectorBase:RSAN_031215"/>
<organism evidence="2 3">
    <name type="scientific">Rhipicephalus sanguineus</name>
    <name type="common">Brown dog tick</name>
    <name type="synonym">Ixodes sanguineus</name>
    <dbReference type="NCBI Taxonomy" id="34632"/>
    <lineage>
        <taxon>Eukaryota</taxon>
        <taxon>Metazoa</taxon>
        <taxon>Ecdysozoa</taxon>
        <taxon>Arthropoda</taxon>
        <taxon>Chelicerata</taxon>
        <taxon>Arachnida</taxon>
        <taxon>Acari</taxon>
        <taxon>Parasitiformes</taxon>
        <taxon>Ixodida</taxon>
        <taxon>Ixodoidea</taxon>
        <taxon>Ixodidae</taxon>
        <taxon>Rhipicephalinae</taxon>
        <taxon>Rhipicephalus</taxon>
        <taxon>Rhipicephalus</taxon>
    </lineage>
</organism>
<comment type="caution">
    <text evidence="2">The sequence shown here is derived from an EMBL/GenBank/DDBJ whole genome shotgun (WGS) entry which is preliminary data.</text>
</comment>
<dbReference type="SMART" id="SM00950">
    <property type="entry name" value="Piwi"/>
    <property type="match status" value="1"/>
</dbReference>
<proteinExistence type="predicted"/>
<protein>
    <recommendedName>
        <fullName evidence="1">Piwi domain-containing protein</fullName>
    </recommendedName>
</protein>
<dbReference type="SUPFAM" id="SSF53098">
    <property type="entry name" value="Ribonuclease H-like"/>
    <property type="match status" value="1"/>
</dbReference>
<feature type="domain" description="Piwi" evidence="1">
    <location>
        <begin position="221"/>
        <end position="524"/>
    </location>
</feature>
<name>A0A9D4SVD1_RHISA</name>
<dbReference type="InterPro" id="IPR036397">
    <property type="entry name" value="RNaseH_sf"/>
</dbReference>
<dbReference type="InterPro" id="IPR012337">
    <property type="entry name" value="RNaseH-like_sf"/>
</dbReference>
<sequence>MDDNVKTDSSDRNAGAAWVARSGKVPAELQPVWQSWISSGTISLHTNYFHIKSKSAAFKECSLVFDGKKNIYTVKEVSSQEVTYSVNIGEKSKQDFAVTLKPAPNIDMDELKNRFDPGVHQKHIQALDIIIRHAARQSHESVGRYFFKAPENHTLNDSKTFAVLAVDCEIDAGKIGTELKNACNELGITLCGDDSKSISTKDKDPLSEATTAFRDLGEKDLVLVVLGNAGLYAAVKAAADVRVGVLTQCVQEKSLTRHRLWRNICLKINAKLGGCNNILCKTWSERIFKDAIVIGIDVNHPAPGDNHTPSIAACVASMDDYAFKYHARVAVQMDGDQAVARKEVVMKLQDMVLNLLRSSMDYRRKRRRPQRIIVYRDGVSEGQFKEVKAKEVEAIRSACRQIHRAYNPSVTFIIVQKRHHTRFLPVHEGQPVDLNVPPGTTIDNVVTHPENTNFFLCSHQGLLGTSRPAHYHVLCNDSGDKPNELQQLTYDLCHLVARCTRSVSTPAPVYYAHLAAFRAKNHIEGSRLDRSASAQQYKDAVQVHEEIANKMYFV</sequence>
<evidence type="ECO:0000259" key="1">
    <source>
        <dbReference type="PROSITE" id="PS50822"/>
    </source>
</evidence>
<gene>
    <name evidence="2" type="ORF">HPB52_000074</name>
</gene>